<accession>A0ABT6CAY9</accession>
<evidence type="ECO:0000313" key="6">
    <source>
        <dbReference type="Proteomes" id="UP001528912"/>
    </source>
</evidence>
<dbReference type="InterPro" id="IPR023932">
    <property type="entry name" value="CE1759_FMN_reduct"/>
</dbReference>
<sequence>MTKLAVISAGLREPSSTRQLADRLDAAVRAELGVRGDQATSEVVELRPLAHPIMDAMLTGFPSAALESAFETVANADGVIAVTPAFNASFAGLFKSFFDVLPEETLSGMPVLIGATGGTERHSLVLDHALRPMFSYLHALVAPTAVYAATEDFGATGQAALGQRVDKAAAGFARLLGACGEHQRRDTFSEQLSSMEKLLGG</sequence>
<evidence type="ECO:0000256" key="2">
    <source>
        <dbReference type="ARBA" id="ARBA00022643"/>
    </source>
</evidence>
<feature type="domain" description="NADPH-dependent FMN reductase-like" evidence="4">
    <location>
        <begin position="2"/>
        <end position="151"/>
    </location>
</feature>
<keyword evidence="2" id="KW-0288">FMN</keyword>
<dbReference type="EMBL" id="JAROAV010000046">
    <property type="protein sequence ID" value="MDF8266062.1"/>
    <property type="molecule type" value="Genomic_DNA"/>
</dbReference>
<dbReference type="InterPro" id="IPR029039">
    <property type="entry name" value="Flavoprotein-like_sf"/>
</dbReference>
<keyword evidence="6" id="KW-1185">Reference proteome</keyword>
<gene>
    <name evidence="5" type="ORF">P4R38_17575</name>
</gene>
<keyword evidence="1" id="KW-0285">Flavoprotein</keyword>
<evidence type="ECO:0000313" key="5">
    <source>
        <dbReference type="EMBL" id="MDF8266062.1"/>
    </source>
</evidence>
<comment type="caution">
    <text evidence="5">The sequence shown here is derived from an EMBL/GenBank/DDBJ whole genome shotgun (WGS) entry which is preliminary data.</text>
</comment>
<dbReference type="Gene3D" id="3.40.50.360">
    <property type="match status" value="1"/>
</dbReference>
<dbReference type="PANTHER" id="PTHR43408">
    <property type="entry name" value="FMN REDUCTASE (NADPH)"/>
    <property type="match status" value="1"/>
</dbReference>
<dbReference type="Pfam" id="PF03358">
    <property type="entry name" value="FMN_red"/>
    <property type="match status" value="1"/>
</dbReference>
<evidence type="ECO:0000259" key="4">
    <source>
        <dbReference type="Pfam" id="PF03358"/>
    </source>
</evidence>
<dbReference type="RefSeq" id="WP_277193294.1">
    <property type="nucleotide sequence ID" value="NZ_JAROAV010000046.1"/>
</dbReference>
<dbReference type="InterPro" id="IPR051814">
    <property type="entry name" value="NAD(P)H-dep_FMN_reductase"/>
</dbReference>
<evidence type="ECO:0000256" key="3">
    <source>
        <dbReference type="ARBA" id="ARBA00023002"/>
    </source>
</evidence>
<reference evidence="5 6" key="1">
    <citation type="submission" date="2023-03" db="EMBL/GenBank/DDBJ databases">
        <title>YIM 133296 draft genome.</title>
        <authorList>
            <person name="Xiong L."/>
        </authorList>
    </citation>
    <scope>NUCLEOTIDE SEQUENCE [LARGE SCALE GENOMIC DNA]</scope>
    <source>
        <strain evidence="5 6">YIM 133296</strain>
    </source>
</reference>
<keyword evidence="3" id="KW-0560">Oxidoreductase</keyword>
<evidence type="ECO:0000256" key="1">
    <source>
        <dbReference type="ARBA" id="ARBA00022630"/>
    </source>
</evidence>
<dbReference type="NCBIfam" id="TIGR04037">
    <property type="entry name" value="LLM_duo_CE1759"/>
    <property type="match status" value="1"/>
</dbReference>
<dbReference type="InterPro" id="IPR005025">
    <property type="entry name" value="FMN_Rdtase-like_dom"/>
</dbReference>
<name>A0ABT6CAY9_9MICO</name>
<dbReference type="SUPFAM" id="SSF52218">
    <property type="entry name" value="Flavoproteins"/>
    <property type="match status" value="1"/>
</dbReference>
<proteinExistence type="predicted"/>
<dbReference type="PANTHER" id="PTHR43408:SF2">
    <property type="entry name" value="FMN REDUCTASE (NADPH)"/>
    <property type="match status" value="1"/>
</dbReference>
<dbReference type="Proteomes" id="UP001528912">
    <property type="component" value="Unassembled WGS sequence"/>
</dbReference>
<protein>
    <submittedName>
        <fullName evidence="5">FMN reductase</fullName>
    </submittedName>
</protein>
<organism evidence="5 6">
    <name type="scientific">Luteipulveratus flavus</name>
    <dbReference type="NCBI Taxonomy" id="3031728"/>
    <lineage>
        <taxon>Bacteria</taxon>
        <taxon>Bacillati</taxon>
        <taxon>Actinomycetota</taxon>
        <taxon>Actinomycetes</taxon>
        <taxon>Micrococcales</taxon>
        <taxon>Dermacoccaceae</taxon>
        <taxon>Luteipulveratus</taxon>
    </lineage>
</organism>